<keyword evidence="7" id="KW-0406">Ion transport</keyword>
<evidence type="ECO:0000313" key="12">
    <source>
        <dbReference type="Proteomes" id="UP000285278"/>
    </source>
</evidence>
<dbReference type="Proteomes" id="UP000285278">
    <property type="component" value="Unassembled WGS sequence"/>
</dbReference>
<sequence>MPLTSPFSDPLLLAAGTTDNTHTIVSLTAIMAAALLSPLLSYMTGKRIPAVVLMLILGVVIGPDVLDFADMEGDIQILRELGLGMLFLLAGFELDVKTLAEKQGRNAIATWVICLLTAFAVGAVVLNVTTMTAAVLAIAVTSTALGTLMPILKSTEELPERIKNGVMVHGAVGELLPIMTIAILLSARSTGLTLIVIILFFSIALLVAFVPRTVAKIVPWVGRAFIDGASATNQTVVRLVILLLLVLMSVAAVFQLDVVLGAFAAGIILRALVADDSRPRVEKRLDVVGYGLLIPIFFICSGMTISVNDVAEEPWMVLVVVGVILVARGLPVFLHEMIRDTGSGIKDTREKLQLGLYSATGLPIIVAVTDVATTAGILQQQTASILVAGGAATVLIFPLLAAALQPKETRHL</sequence>
<proteinExistence type="inferred from homology"/>
<feature type="transmembrane region" description="Helical" evidence="9">
    <location>
        <begin position="77"/>
        <end position="96"/>
    </location>
</feature>
<feature type="transmembrane region" description="Helical" evidence="9">
    <location>
        <begin position="383"/>
        <end position="404"/>
    </location>
</feature>
<evidence type="ECO:0000256" key="9">
    <source>
        <dbReference type="SAM" id="Phobius"/>
    </source>
</evidence>
<dbReference type="GO" id="GO:0016020">
    <property type="term" value="C:membrane"/>
    <property type="evidence" value="ECO:0007669"/>
    <property type="project" value="UniProtKB-SubCell"/>
</dbReference>
<comment type="caution">
    <text evidence="11">The sequence shown here is derived from an EMBL/GenBank/DDBJ whole genome shotgun (WGS) entry which is preliminary data.</text>
</comment>
<evidence type="ECO:0000256" key="8">
    <source>
        <dbReference type="ARBA" id="ARBA00023136"/>
    </source>
</evidence>
<feature type="transmembrane region" description="Helical" evidence="9">
    <location>
        <begin position="287"/>
        <end position="308"/>
    </location>
</feature>
<dbReference type="GO" id="GO:0015297">
    <property type="term" value="F:antiporter activity"/>
    <property type="evidence" value="ECO:0007669"/>
    <property type="project" value="UniProtKB-KW"/>
</dbReference>
<evidence type="ECO:0000256" key="2">
    <source>
        <dbReference type="ARBA" id="ARBA00005551"/>
    </source>
</evidence>
<dbReference type="STRING" id="1451189.CFAL_02670"/>
<dbReference type="OrthoDB" id="9793589at2"/>
<dbReference type="EMBL" id="QXJK01000010">
    <property type="protein sequence ID" value="RIX33988.1"/>
    <property type="molecule type" value="Genomic_DNA"/>
</dbReference>
<feature type="transmembrane region" description="Helical" evidence="9">
    <location>
        <begin position="258"/>
        <end position="275"/>
    </location>
</feature>
<comment type="subcellular location">
    <subcellularLocation>
        <location evidence="1">Membrane</location>
        <topology evidence="1">Multi-pass membrane protein</topology>
    </subcellularLocation>
</comment>
<feature type="transmembrane region" description="Helical" evidence="9">
    <location>
        <begin position="164"/>
        <end position="185"/>
    </location>
</feature>
<evidence type="ECO:0000256" key="3">
    <source>
        <dbReference type="ARBA" id="ARBA00022448"/>
    </source>
</evidence>
<feature type="transmembrane region" description="Helical" evidence="9">
    <location>
        <begin position="108"/>
        <end position="126"/>
    </location>
</feature>
<keyword evidence="12" id="KW-1185">Reference proteome</keyword>
<keyword evidence="6 9" id="KW-1133">Transmembrane helix</keyword>
<dbReference type="RefSeq" id="WP_119665069.1">
    <property type="nucleotide sequence ID" value="NZ_CP083647.1"/>
</dbReference>
<evidence type="ECO:0000256" key="6">
    <source>
        <dbReference type="ARBA" id="ARBA00022989"/>
    </source>
</evidence>
<feature type="domain" description="Cation/H+ exchanger transmembrane" evidence="10">
    <location>
        <begin position="32"/>
        <end position="400"/>
    </location>
</feature>
<evidence type="ECO:0000256" key="5">
    <source>
        <dbReference type="ARBA" id="ARBA00022692"/>
    </source>
</evidence>
<feature type="transmembrane region" description="Helical" evidence="9">
    <location>
        <begin position="314"/>
        <end position="334"/>
    </location>
</feature>
<keyword evidence="3" id="KW-0813">Transport</keyword>
<dbReference type="Pfam" id="PF00999">
    <property type="entry name" value="Na_H_Exchanger"/>
    <property type="match status" value="1"/>
</dbReference>
<feature type="transmembrane region" description="Helical" evidence="9">
    <location>
        <begin position="20"/>
        <end position="41"/>
    </location>
</feature>
<gene>
    <name evidence="11" type="ORF">D3M95_08815</name>
</gene>
<keyword evidence="4" id="KW-0050">Antiport</keyword>
<dbReference type="Gene3D" id="1.20.1530.20">
    <property type="match status" value="1"/>
</dbReference>
<feature type="transmembrane region" description="Helical" evidence="9">
    <location>
        <begin position="354"/>
        <end position="377"/>
    </location>
</feature>
<comment type="similarity">
    <text evidence="2">Belongs to the monovalent cation:proton antiporter 2 (CPA2) transporter (TC 2.A.37) family.</text>
</comment>
<dbReference type="InterPro" id="IPR038770">
    <property type="entry name" value="Na+/solute_symporter_sf"/>
</dbReference>
<feature type="transmembrane region" description="Helical" evidence="9">
    <location>
        <begin position="191"/>
        <end position="214"/>
    </location>
</feature>
<accession>A0A418Q5P3</accession>
<evidence type="ECO:0000256" key="7">
    <source>
        <dbReference type="ARBA" id="ARBA00023065"/>
    </source>
</evidence>
<evidence type="ECO:0000256" key="4">
    <source>
        <dbReference type="ARBA" id="ARBA00022449"/>
    </source>
</evidence>
<dbReference type="AlphaFoldDB" id="A0A418Q5P3"/>
<keyword evidence="5 9" id="KW-0812">Transmembrane</keyword>
<feature type="transmembrane region" description="Helical" evidence="9">
    <location>
        <begin position="132"/>
        <end position="152"/>
    </location>
</feature>
<organism evidence="11 12">
    <name type="scientific">Corynebacterium falsenii</name>
    <dbReference type="NCBI Taxonomy" id="108486"/>
    <lineage>
        <taxon>Bacteria</taxon>
        <taxon>Bacillati</taxon>
        <taxon>Actinomycetota</taxon>
        <taxon>Actinomycetes</taxon>
        <taxon>Mycobacteriales</taxon>
        <taxon>Corynebacteriaceae</taxon>
        <taxon>Corynebacterium</taxon>
    </lineage>
</organism>
<reference evidence="11 12" key="1">
    <citation type="submission" date="2018-09" db="EMBL/GenBank/DDBJ databases">
        <title>Optimization and identification of Corynebacterium falsenii FN1-14 from fish paste.</title>
        <authorList>
            <person name="Daroonpunt R."/>
            <person name="Tanasupawat S."/>
        </authorList>
    </citation>
    <scope>NUCLEOTIDE SEQUENCE [LARGE SCALE GENOMIC DNA]</scope>
    <source>
        <strain evidence="11 12">FN1-14</strain>
    </source>
</reference>
<evidence type="ECO:0000259" key="10">
    <source>
        <dbReference type="Pfam" id="PF00999"/>
    </source>
</evidence>
<keyword evidence="8 9" id="KW-0472">Membrane</keyword>
<feature type="transmembrane region" description="Helical" evidence="9">
    <location>
        <begin position="48"/>
        <end position="65"/>
    </location>
</feature>
<evidence type="ECO:0000256" key="1">
    <source>
        <dbReference type="ARBA" id="ARBA00004141"/>
    </source>
</evidence>
<dbReference type="GO" id="GO:1902600">
    <property type="term" value="P:proton transmembrane transport"/>
    <property type="evidence" value="ECO:0007669"/>
    <property type="project" value="InterPro"/>
</dbReference>
<dbReference type="PANTHER" id="PTHR43562:SF1">
    <property type="entry name" value="NA(+)_H(+) ANTIPORTER YJBQ-RELATED"/>
    <property type="match status" value="1"/>
</dbReference>
<dbReference type="PANTHER" id="PTHR43562">
    <property type="entry name" value="NAPA-TYPE SODIUM/HYDROGEN ANTIPORTER"/>
    <property type="match status" value="1"/>
</dbReference>
<name>A0A418Q5P3_9CORY</name>
<feature type="transmembrane region" description="Helical" evidence="9">
    <location>
        <begin position="235"/>
        <end position="252"/>
    </location>
</feature>
<protein>
    <submittedName>
        <fullName evidence="11">Cation:proton antiporter</fullName>
    </submittedName>
</protein>
<evidence type="ECO:0000313" key="11">
    <source>
        <dbReference type="EMBL" id="RIX33988.1"/>
    </source>
</evidence>
<dbReference type="InterPro" id="IPR006153">
    <property type="entry name" value="Cation/H_exchanger_TM"/>
</dbReference>